<comment type="caution">
    <text evidence="1">The sequence shown here is derived from an EMBL/GenBank/DDBJ whole genome shotgun (WGS) entry which is preliminary data.</text>
</comment>
<evidence type="ECO:0000313" key="2">
    <source>
        <dbReference type="Proteomes" id="UP001254488"/>
    </source>
</evidence>
<dbReference type="EMBL" id="JAVRHZ010000008">
    <property type="protein sequence ID" value="MDT0556821.1"/>
    <property type="molecule type" value="Genomic_DNA"/>
</dbReference>
<name>A0ABU2YF51_9FLAO</name>
<sequence length="212" mass="24005">MAQQEQATDTIDQKTKYGLRLGVDLAKPVRTFAEEGYTGFEILGDFRISDAFYIAGEIGTEDKDFDEENLKANTTGSYIKLGADYNAYNNWFGLNNAIFIGLRYGFSTFTQELESYTVYTNNQVFFPTEREINQEFSGLTGSWAELQVGIKTEVLNNLYLSINLQLKRKISEDVPNNFGNLFIPGFNSTNDFSEFGAGYGYTISYLIPIFKK</sequence>
<dbReference type="RefSeq" id="WP_311333771.1">
    <property type="nucleotide sequence ID" value="NZ_JAVRHZ010000008.1"/>
</dbReference>
<dbReference type="Pfam" id="PF19515">
    <property type="entry name" value="DUF6048"/>
    <property type="match status" value="1"/>
</dbReference>
<proteinExistence type="predicted"/>
<gene>
    <name evidence="1" type="ORF">RM538_12455</name>
</gene>
<accession>A0ABU2YF51</accession>
<reference evidence="1 2" key="1">
    <citation type="submission" date="2023-09" db="EMBL/GenBank/DDBJ databases">
        <authorList>
            <person name="Rey-Velasco X."/>
        </authorList>
    </citation>
    <scope>NUCLEOTIDE SEQUENCE [LARGE SCALE GENOMIC DNA]</scope>
    <source>
        <strain evidence="1 2">W242</strain>
    </source>
</reference>
<dbReference type="Proteomes" id="UP001254488">
    <property type="component" value="Unassembled WGS sequence"/>
</dbReference>
<organism evidence="1 2">
    <name type="scientific">Patiriisocius hiemis</name>
    <dbReference type="NCBI Taxonomy" id="3075604"/>
    <lineage>
        <taxon>Bacteria</taxon>
        <taxon>Pseudomonadati</taxon>
        <taxon>Bacteroidota</taxon>
        <taxon>Flavobacteriia</taxon>
        <taxon>Flavobacteriales</taxon>
        <taxon>Flavobacteriaceae</taxon>
        <taxon>Patiriisocius</taxon>
    </lineage>
</organism>
<protein>
    <submittedName>
        <fullName evidence="1">DUF6048 family protein</fullName>
    </submittedName>
</protein>
<dbReference type="InterPro" id="IPR046111">
    <property type="entry name" value="DUF6048"/>
</dbReference>
<evidence type="ECO:0000313" key="1">
    <source>
        <dbReference type="EMBL" id="MDT0556821.1"/>
    </source>
</evidence>
<keyword evidence="2" id="KW-1185">Reference proteome</keyword>